<evidence type="ECO:0000256" key="8">
    <source>
        <dbReference type="SAM" id="MobiDB-lite"/>
    </source>
</evidence>
<evidence type="ECO:0000256" key="3">
    <source>
        <dbReference type="ARBA" id="ARBA00022454"/>
    </source>
</evidence>
<keyword evidence="6" id="KW-0131">Cell cycle</keyword>
<evidence type="ECO:0000256" key="5">
    <source>
        <dbReference type="ARBA" id="ARBA00023242"/>
    </source>
</evidence>
<keyword evidence="11" id="KW-1185">Reference proteome</keyword>
<evidence type="ECO:0000256" key="2">
    <source>
        <dbReference type="ARBA" id="ARBA00004629"/>
    </source>
</evidence>
<dbReference type="AlphaFoldDB" id="A0A5J9VBS3"/>
<evidence type="ECO:0000313" key="11">
    <source>
        <dbReference type="Proteomes" id="UP000324897"/>
    </source>
</evidence>
<feature type="domain" description="BUB1 N-terminal" evidence="9">
    <location>
        <begin position="85"/>
        <end position="243"/>
    </location>
</feature>
<dbReference type="EMBL" id="RWGY01000011">
    <property type="protein sequence ID" value="TVU32894.1"/>
    <property type="molecule type" value="Genomic_DNA"/>
</dbReference>
<dbReference type="PANTHER" id="PTHR14030:SF19">
    <property type="entry name" value="MITOTIC SPINDLE CHECKPOINT PROTEIN BUBR1"/>
    <property type="match status" value="1"/>
</dbReference>
<dbReference type="PROSITE" id="PS51489">
    <property type="entry name" value="BUB1_N"/>
    <property type="match status" value="1"/>
</dbReference>
<protein>
    <recommendedName>
        <fullName evidence="9">BUB1 N-terminal domain-containing protein</fullName>
    </recommendedName>
</protein>
<keyword evidence="3" id="KW-0158">Chromosome</keyword>
<reference evidence="10 11" key="1">
    <citation type="journal article" date="2019" name="Sci. Rep.">
        <title>A high-quality genome of Eragrostis curvula grass provides insights into Poaceae evolution and supports new strategies to enhance forage quality.</title>
        <authorList>
            <person name="Carballo J."/>
            <person name="Santos B.A.C.M."/>
            <person name="Zappacosta D."/>
            <person name="Garbus I."/>
            <person name="Selva J.P."/>
            <person name="Gallo C.A."/>
            <person name="Diaz A."/>
            <person name="Albertini E."/>
            <person name="Caccamo M."/>
            <person name="Echenique V."/>
        </authorList>
    </citation>
    <scope>NUCLEOTIDE SEQUENCE [LARGE SCALE GENOMIC DNA]</scope>
    <source>
        <strain evidence="11">cv. Victoria</strain>
        <tissue evidence="10">Leaf</tissue>
    </source>
</reference>
<evidence type="ECO:0000256" key="6">
    <source>
        <dbReference type="ARBA" id="ARBA00023306"/>
    </source>
</evidence>
<evidence type="ECO:0000256" key="4">
    <source>
        <dbReference type="ARBA" id="ARBA00022838"/>
    </source>
</evidence>
<dbReference type="Gene3D" id="1.25.40.430">
    <property type="match status" value="1"/>
</dbReference>
<dbReference type="GO" id="GO:0051754">
    <property type="term" value="P:meiotic sister chromatid cohesion, centromeric"/>
    <property type="evidence" value="ECO:0007669"/>
    <property type="project" value="TreeGrafter"/>
</dbReference>
<proteinExistence type="predicted"/>
<feature type="region of interest" description="Disordered" evidence="8">
    <location>
        <begin position="226"/>
        <end position="246"/>
    </location>
</feature>
<comment type="caution">
    <text evidence="10">The sequence shown here is derived from an EMBL/GenBank/DDBJ whole genome shotgun (WGS) entry which is preliminary data.</text>
</comment>
<dbReference type="InterPro" id="IPR015661">
    <property type="entry name" value="Bub1/Mad3"/>
</dbReference>
<dbReference type="InterPro" id="IPR013212">
    <property type="entry name" value="Mad3/Bub1_I"/>
</dbReference>
<keyword evidence="4" id="KW-0995">Kinetochore</keyword>
<accession>A0A5J9VBS3</accession>
<name>A0A5J9VBS3_9POAL</name>
<sequence>MAAAATATTKVAAEDLAILDEETLALLGGGGAVAAPACVGAEWEAFKENVRPLKRGRDVSLLNRALKAYADPAQRAALLDTRRRMIEAIEEYRGEDPLQPWLDCIKWVQESFPAGGECSGLVVMYEQCVRAFWHDERYKDDLRYLKVWMEYAANCTDAEVIYRFLEANQIGQSHAIYYMSYASLMEAKNKLRKSDEIFNVGIARKAKPVEKLEGVYRAFLRRSTKKREHSEDDTANDDPPIRSFGADLKRGETRAPHAENFRLGKPKALQRIDVNRPLSVYKDENSVQGPDKIRNNKENNMSWRTLGTQVDRNKENNMIPAKWTSHKVPQKIGARAAVQSTRASSIEVFVDDECAQEPARQVPKSPNPSVLKLRQATSKNLKKETELLKENPLRHFPLSKLR</sequence>
<keyword evidence="5" id="KW-0539">Nucleus</keyword>
<dbReference type="PANTHER" id="PTHR14030">
    <property type="entry name" value="MITOTIC CHECKPOINT SERINE/THREONINE-PROTEIN KINASE BUB1"/>
    <property type="match status" value="1"/>
</dbReference>
<dbReference type="Proteomes" id="UP000324897">
    <property type="component" value="Chromosome 1"/>
</dbReference>
<dbReference type="FunFam" id="1.25.40.430:FF:000004">
    <property type="entry name" value="Mitotic spindle checkpoint protein BUBR1"/>
    <property type="match status" value="1"/>
</dbReference>
<dbReference type="Pfam" id="PF08311">
    <property type="entry name" value="Mad3_BUB1_I"/>
    <property type="match status" value="1"/>
</dbReference>
<evidence type="ECO:0000256" key="7">
    <source>
        <dbReference type="ARBA" id="ARBA00023328"/>
    </source>
</evidence>
<organism evidence="10 11">
    <name type="scientific">Eragrostis curvula</name>
    <name type="common">weeping love grass</name>
    <dbReference type="NCBI Taxonomy" id="38414"/>
    <lineage>
        <taxon>Eukaryota</taxon>
        <taxon>Viridiplantae</taxon>
        <taxon>Streptophyta</taxon>
        <taxon>Embryophyta</taxon>
        <taxon>Tracheophyta</taxon>
        <taxon>Spermatophyta</taxon>
        <taxon>Magnoliopsida</taxon>
        <taxon>Liliopsida</taxon>
        <taxon>Poales</taxon>
        <taxon>Poaceae</taxon>
        <taxon>PACMAD clade</taxon>
        <taxon>Chloridoideae</taxon>
        <taxon>Eragrostideae</taxon>
        <taxon>Eragrostidinae</taxon>
        <taxon>Eragrostis</taxon>
    </lineage>
</organism>
<gene>
    <name evidence="10" type="ORF">EJB05_24659</name>
</gene>
<dbReference type="OrthoDB" id="248495at2759"/>
<dbReference type="GO" id="GO:0000776">
    <property type="term" value="C:kinetochore"/>
    <property type="evidence" value="ECO:0007669"/>
    <property type="project" value="UniProtKB-KW"/>
</dbReference>
<comment type="subcellular location">
    <subcellularLocation>
        <location evidence="2">Chromosome</location>
        <location evidence="2">Centromere</location>
        <location evidence="2">Kinetochore</location>
    </subcellularLocation>
    <subcellularLocation>
        <location evidence="1">Nucleus</location>
    </subcellularLocation>
</comment>
<dbReference type="SMART" id="SM00777">
    <property type="entry name" value="Mad3_BUB1_I"/>
    <property type="match status" value="1"/>
</dbReference>
<dbReference type="Gramene" id="TVU32894">
    <property type="protein sequence ID" value="TVU32894"/>
    <property type="gene ID" value="EJB05_24659"/>
</dbReference>
<evidence type="ECO:0000313" key="10">
    <source>
        <dbReference type="EMBL" id="TVU32894.1"/>
    </source>
</evidence>
<dbReference type="GO" id="GO:0005634">
    <property type="term" value="C:nucleus"/>
    <property type="evidence" value="ECO:0007669"/>
    <property type="project" value="UniProtKB-SubCell"/>
</dbReference>
<keyword evidence="7" id="KW-0137">Centromere</keyword>
<evidence type="ECO:0000256" key="1">
    <source>
        <dbReference type="ARBA" id="ARBA00004123"/>
    </source>
</evidence>
<dbReference type="GO" id="GO:0004672">
    <property type="term" value="F:protein kinase activity"/>
    <property type="evidence" value="ECO:0007669"/>
    <property type="project" value="TreeGrafter"/>
</dbReference>
<evidence type="ECO:0000259" key="9">
    <source>
        <dbReference type="PROSITE" id="PS51489"/>
    </source>
</evidence>
<dbReference type="GO" id="GO:0007094">
    <property type="term" value="P:mitotic spindle assembly checkpoint signaling"/>
    <property type="evidence" value="ECO:0007669"/>
    <property type="project" value="InterPro"/>
</dbReference>